<dbReference type="PANTHER" id="PTHR21500:SF0">
    <property type="entry name" value="TUBULIN-SPECIFIC CHAPERONE A"/>
    <property type="match status" value="1"/>
</dbReference>
<sequence length="165" mass="19571">MENILSHFKNLKINHGAVKRLLKELMYYEKEEEDLKSKVNKLKDEKKSEGEIKRAEEILQETIRVLPHINNSLQKSLKKLCDIIYENFEGILEINDKKIEFSNKYSEEELKQIFATQYEEFCKEINNINQTLENIFLHIKDATLPSCNRIINNPVLLPKEEYVDI</sequence>
<keyword evidence="3" id="KW-0206">Cytoskeleton</keyword>
<comment type="similarity">
    <text evidence="1 3">Belongs to the TBCA family.</text>
</comment>
<accession>A0A1J1HC77</accession>
<dbReference type="GO" id="GO:0007021">
    <property type="term" value="P:tubulin complex assembly"/>
    <property type="evidence" value="ECO:0007669"/>
    <property type="project" value="UniProtKB-UniRule"/>
</dbReference>
<dbReference type="InterPro" id="IPR004226">
    <property type="entry name" value="TBCA"/>
</dbReference>
<organism evidence="5 6">
    <name type="scientific">Plasmodium relictum</name>
    <dbReference type="NCBI Taxonomy" id="85471"/>
    <lineage>
        <taxon>Eukaryota</taxon>
        <taxon>Sar</taxon>
        <taxon>Alveolata</taxon>
        <taxon>Apicomplexa</taxon>
        <taxon>Aconoidasida</taxon>
        <taxon>Haemosporida</taxon>
        <taxon>Plasmodiidae</taxon>
        <taxon>Plasmodium</taxon>
        <taxon>Plasmodium (Haemamoeba)</taxon>
    </lineage>
</organism>
<evidence type="ECO:0000256" key="4">
    <source>
        <dbReference type="SAM" id="Coils"/>
    </source>
</evidence>
<dbReference type="Pfam" id="PF02970">
    <property type="entry name" value="TBCA"/>
    <property type="match status" value="1"/>
</dbReference>
<dbReference type="RefSeq" id="XP_028535539.1">
    <property type="nucleotide sequence ID" value="XM_028679862.1"/>
</dbReference>
<dbReference type="VEuPathDB" id="PlasmoDB:PRELSG_0207700"/>
<dbReference type="Gene3D" id="1.20.58.90">
    <property type="match status" value="1"/>
</dbReference>
<evidence type="ECO:0000256" key="2">
    <source>
        <dbReference type="ARBA" id="ARBA00023186"/>
    </source>
</evidence>
<dbReference type="GO" id="GO:0048487">
    <property type="term" value="F:beta-tubulin binding"/>
    <property type="evidence" value="ECO:0007669"/>
    <property type="project" value="InterPro"/>
</dbReference>
<dbReference type="PANTHER" id="PTHR21500">
    <property type="entry name" value="TUBULIN-SPECIFIC CHAPERONE A"/>
    <property type="match status" value="1"/>
</dbReference>
<dbReference type="OrthoDB" id="296187at2759"/>
<keyword evidence="3" id="KW-0963">Cytoplasm</keyword>
<dbReference type="SUPFAM" id="SSF46988">
    <property type="entry name" value="Tubulin chaperone cofactor A"/>
    <property type="match status" value="1"/>
</dbReference>
<keyword evidence="6" id="KW-1185">Reference proteome</keyword>
<dbReference type="GO" id="GO:0005829">
    <property type="term" value="C:cytosol"/>
    <property type="evidence" value="ECO:0007669"/>
    <property type="project" value="TreeGrafter"/>
</dbReference>
<feature type="coiled-coil region" evidence="4">
    <location>
        <begin position="18"/>
        <end position="48"/>
    </location>
</feature>
<keyword evidence="3" id="KW-0493">Microtubule</keyword>
<comment type="subcellular location">
    <subcellularLocation>
        <location evidence="3">Cytoplasm</location>
        <location evidence="3">Cytoskeleton</location>
    </subcellularLocation>
</comment>
<dbReference type="EMBL" id="LN835297">
    <property type="protein sequence ID" value="CRH03052.1"/>
    <property type="molecule type" value="Genomic_DNA"/>
</dbReference>
<dbReference type="GO" id="GO:0007023">
    <property type="term" value="P:post-chaperonin tubulin folding pathway"/>
    <property type="evidence" value="ECO:0007669"/>
    <property type="project" value="UniProtKB-UniRule"/>
</dbReference>
<dbReference type="InterPro" id="IPR036126">
    <property type="entry name" value="TBCA_sf"/>
</dbReference>
<evidence type="ECO:0000256" key="1">
    <source>
        <dbReference type="ARBA" id="ARBA00006806"/>
    </source>
</evidence>
<evidence type="ECO:0000313" key="5">
    <source>
        <dbReference type="EMBL" id="CRH03052.1"/>
    </source>
</evidence>
<evidence type="ECO:0000313" key="6">
    <source>
        <dbReference type="Proteomes" id="UP000220158"/>
    </source>
</evidence>
<gene>
    <name evidence="5" type="ORF">PRELSG_0207700</name>
</gene>
<dbReference type="GeneID" id="39734496"/>
<proteinExistence type="inferred from homology"/>
<keyword evidence="2 3" id="KW-0143">Chaperone</keyword>
<dbReference type="GO" id="GO:0005874">
    <property type="term" value="C:microtubule"/>
    <property type="evidence" value="ECO:0007669"/>
    <property type="project" value="UniProtKB-KW"/>
</dbReference>
<dbReference type="KEGG" id="prel:PRELSG_0207700"/>
<protein>
    <recommendedName>
        <fullName evidence="3">Tubulin-specific chaperone A</fullName>
    </recommendedName>
</protein>
<reference evidence="5 6" key="1">
    <citation type="submission" date="2015-04" db="EMBL/GenBank/DDBJ databases">
        <authorList>
            <consortium name="Pathogen Informatics"/>
        </authorList>
    </citation>
    <scope>NUCLEOTIDE SEQUENCE [LARGE SCALE GENOMIC DNA]</scope>
    <source>
        <strain evidence="5 6">SGS1</strain>
    </source>
</reference>
<comment type="subunit">
    <text evidence="3">Supercomplex made of cofactors A to E. Cofactors A and D function by capturing and stabilizing tubulin in a quasi-native conformation. Cofactor E binds to the cofactor D-tubulin complex; interaction with cofactor C then causes the release of tubulin polypeptides that are committed to the native state.</text>
</comment>
<keyword evidence="4" id="KW-0175">Coiled coil</keyword>
<dbReference type="AlphaFoldDB" id="A0A1J1HC77"/>
<dbReference type="Proteomes" id="UP000220158">
    <property type="component" value="Chromosome 2"/>
</dbReference>
<evidence type="ECO:0000256" key="3">
    <source>
        <dbReference type="RuleBase" id="RU364030"/>
    </source>
</evidence>
<name>A0A1J1HC77_PLARL</name>